<evidence type="ECO:0000313" key="2">
    <source>
        <dbReference type="EMBL" id="SVC58469.1"/>
    </source>
</evidence>
<name>A0A382NBF2_9ZZZZ</name>
<reference evidence="2" key="1">
    <citation type="submission" date="2018-05" db="EMBL/GenBank/DDBJ databases">
        <authorList>
            <person name="Lanie J.A."/>
            <person name="Ng W.-L."/>
            <person name="Kazmierczak K.M."/>
            <person name="Andrzejewski T.M."/>
            <person name="Davidsen T.M."/>
            <person name="Wayne K.J."/>
            <person name="Tettelin H."/>
            <person name="Glass J.I."/>
            <person name="Rusch D."/>
            <person name="Podicherti R."/>
            <person name="Tsui H.-C.T."/>
            <person name="Winkler M.E."/>
        </authorList>
    </citation>
    <scope>NUCLEOTIDE SEQUENCE</scope>
</reference>
<sequence>ELNENHVTYLIQSVDPSSPRSARWNNVILKIGELNPEVISIREALVDSVKKAKFDLKEFMAAATQDNENRFTPAKAYQDKPILGNVEKTYASLTGELFTLKQSLETIFALLDKLRKAVLEMDPTRSDYTVLHSVLDRSLETIDTQMKSLIRLTEGQNNEWVYWMEGEFSNRNTSKEKLVLSLHTSLIDVAETMNETFFTRFTHCLLTSATLKVNGEFGYFLRRIGLEDSGNIRTRDFLSPFLYNEQVTYFQYGGAREISNDPEKIGDLVYYLHQTIGKRMMVLFTSRKLLSDTANYLGEKPGGRNLPLFAQIRGASRPAIIKGMHGRPNGILFGTNSFWEGVDLPGELLEILVLVKLPFEVPSEPLVRSY</sequence>
<feature type="non-terminal residue" evidence="2">
    <location>
        <position position="1"/>
    </location>
</feature>
<dbReference type="InterPro" id="IPR027417">
    <property type="entry name" value="P-loop_NTPase"/>
</dbReference>
<feature type="non-terminal residue" evidence="2">
    <location>
        <position position="370"/>
    </location>
</feature>
<dbReference type="GO" id="GO:0005524">
    <property type="term" value="F:ATP binding"/>
    <property type="evidence" value="ECO:0007669"/>
    <property type="project" value="InterPro"/>
</dbReference>
<dbReference type="GO" id="GO:0004386">
    <property type="term" value="F:helicase activity"/>
    <property type="evidence" value="ECO:0007669"/>
    <property type="project" value="InterPro"/>
</dbReference>
<dbReference type="InterPro" id="IPR006555">
    <property type="entry name" value="ATP-dep_Helicase_C"/>
</dbReference>
<gene>
    <name evidence="2" type="ORF">METZ01_LOCUS311323</name>
</gene>
<dbReference type="EMBL" id="UINC01099309">
    <property type="protein sequence ID" value="SVC58469.1"/>
    <property type="molecule type" value="Genomic_DNA"/>
</dbReference>
<feature type="domain" description="ATP-dependent helicase C-terminal" evidence="1">
    <location>
        <begin position="274"/>
        <end position="368"/>
    </location>
</feature>
<dbReference type="SUPFAM" id="SSF52540">
    <property type="entry name" value="P-loop containing nucleoside triphosphate hydrolases"/>
    <property type="match status" value="1"/>
</dbReference>
<evidence type="ECO:0000259" key="1">
    <source>
        <dbReference type="Pfam" id="PF13307"/>
    </source>
</evidence>
<protein>
    <recommendedName>
        <fullName evidence="1">ATP-dependent helicase C-terminal domain-containing protein</fullName>
    </recommendedName>
</protein>
<dbReference type="GO" id="GO:0006139">
    <property type="term" value="P:nucleobase-containing compound metabolic process"/>
    <property type="evidence" value="ECO:0007669"/>
    <property type="project" value="InterPro"/>
</dbReference>
<accession>A0A382NBF2</accession>
<dbReference type="Pfam" id="PF13307">
    <property type="entry name" value="Helicase_C_2"/>
    <property type="match status" value="1"/>
</dbReference>
<dbReference type="AlphaFoldDB" id="A0A382NBF2"/>
<dbReference type="GO" id="GO:0003676">
    <property type="term" value="F:nucleic acid binding"/>
    <property type="evidence" value="ECO:0007669"/>
    <property type="project" value="InterPro"/>
</dbReference>
<dbReference type="Gene3D" id="3.40.50.300">
    <property type="entry name" value="P-loop containing nucleotide triphosphate hydrolases"/>
    <property type="match status" value="1"/>
</dbReference>
<proteinExistence type="predicted"/>
<dbReference type="GO" id="GO:0016818">
    <property type="term" value="F:hydrolase activity, acting on acid anhydrides, in phosphorus-containing anhydrides"/>
    <property type="evidence" value="ECO:0007669"/>
    <property type="project" value="InterPro"/>
</dbReference>
<organism evidence="2">
    <name type="scientific">marine metagenome</name>
    <dbReference type="NCBI Taxonomy" id="408172"/>
    <lineage>
        <taxon>unclassified sequences</taxon>
        <taxon>metagenomes</taxon>
        <taxon>ecological metagenomes</taxon>
    </lineage>
</organism>